<evidence type="ECO:0000256" key="1">
    <source>
        <dbReference type="SAM" id="MobiDB-lite"/>
    </source>
</evidence>
<feature type="region of interest" description="Disordered" evidence="1">
    <location>
        <begin position="93"/>
        <end position="122"/>
    </location>
</feature>
<gene>
    <name evidence="2" type="ORF">HQ603_17270</name>
</gene>
<protein>
    <submittedName>
        <fullName evidence="2">Uncharacterized protein</fullName>
    </submittedName>
</protein>
<organism evidence="2 3">
    <name type="scientific">Rhodococcoides corynebacterioides</name>
    <dbReference type="NCBI Taxonomy" id="53972"/>
    <lineage>
        <taxon>Bacteria</taxon>
        <taxon>Bacillati</taxon>
        <taxon>Actinomycetota</taxon>
        <taxon>Actinomycetes</taxon>
        <taxon>Mycobacteriales</taxon>
        <taxon>Nocardiaceae</taxon>
        <taxon>Rhodococcoides</taxon>
    </lineage>
</organism>
<proteinExistence type="predicted"/>
<dbReference type="Proteomes" id="UP000825228">
    <property type="component" value="Unassembled WGS sequence"/>
</dbReference>
<evidence type="ECO:0000313" key="3">
    <source>
        <dbReference type="Proteomes" id="UP000825228"/>
    </source>
</evidence>
<comment type="caution">
    <text evidence="2">The sequence shown here is derived from an EMBL/GenBank/DDBJ whole genome shotgun (WGS) entry which is preliminary data.</text>
</comment>
<sequence length="231" mass="25049">MQSVGHDHASAPQARARRVEVQGGAVIHHDARDRVDPSTQPRESPHAGLDRGGCPPLGVGRRSERPVDLLLAGTQRRRPIDGLGVAAGEDHDVDLGLRRGGDRRPESEIGTEPHRGGRKGLGGALRALPVPDEHRQIGVFLVDRPRRRERARVREVERPRELDDAPVWEVGDDALAKPLVHGPAIAEVAATLQQNRAGRYELLQQLGVVGVGCTDMVHRAAQGVQVCQISE</sequence>
<feature type="compositionally biased region" description="Basic and acidic residues" evidence="1">
    <location>
        <begin position="27"/>
        <end position="36"/>
    </location>
</feature>
<accession>A0ABS7P7V2</accession>
<evidence type="ECO:0000313" key="2">
    <source>
        <dbReference type="EMBL" id="MBY6368502.1"/>
    </source>
</evidence>
<feature type="region of interest" description="Disordered" evidence="1">
    <location>
        <begin position="1"/>
        <end position="62"/>
    </location>
</feature>
<reference evidence="2 3" key="1">
    <citation type="submission" date="2020-06" db="EMBL/GenBank/DDBJ databases">
        <title>Taxonomy, biology and ecology of Rhodococcus bacteria occurring in California pistachio and other woody hosts as revealed by genome sequence analyses.</title>
        <authorList>
            <person name="Gai Y."/>
            <person name="Riely B."/>
        </authorList>
    </citation>
    <scope>NUCLEOTIDE SEQUENCE [LARGE SCALE GENOMIC DNA]</scope>
    <source>
        <strain evidence="2 3">BP-281</strain>
    </source>
</reference>
<name>A0ABS7P7V2_9NOCA</name>
<dbReference type="EMBL" id="JABUBU010000027">
    <property type="protein sequence ID" value="MBY6368502.1"/>
    <property type="molecule type" value="Genomic_DNA"/>
</dbReference>
<keyword evidence="3" id="KW-1185">Reference proteome</keyword>
<feature type="compositionally biased region" description="Basic and acidic residues" evidence="1">
    <location>
        <begin position="93"/>
        <end position="115"/>
    </location>
</feature>